<dbReference type="InterPro" id="IPR034786">
    <property type="entry name" value="MAR"/>
</dbReference>
<evidence type="ECO:0000256" key="3">
    <source>
        <dbReference type="ARBA" id="ARBA00023027"/>
    </source>
</evidence>
<dbReference type="InterPro" id="IPR056798">
    <property type="entry name" value="ADH_Fe_C"/>
</dbReference>
<reference evidence="6 7" key="1">
    <citation type="submission" date="2019-04" db="EMBL/GenBank/DDBJ databases">
        <title>Kribbella sp. NEAU-THZ 27 nov., a novel actinomycete isolated from soil.</title>
        <authorList>
            <person name="Duan L."/>
        </authorList>
    </citation>
    <scope>NUCLEOTIDE SEQUENCE [LARGE SCALE GENOMIC DNA]</scope>
    <source>
        <strain evidence="7">NEAU-THZ27</strain>
    </source>
</reference>
<dbReference type="AlphaFoldDB" id="A0A4U3LQW0"/>
<dbReference type="RefSeq" id="WP_137256262.1">
    <property type="nucleotide sequence ID" value="NZ_JBHSPQ010000002.1"/>
</dbReference>
<evidence type="ECO:0000256" key="2">
    <source>
        <dbReference type="ARBA" id="ARBA00023002"/>
    </source>
</evidence>
<evidence type="ECO:0000259" key="4">
    <source>
        <dbReference type="Pfam" id="PF00465"/>
    </source>
</evidence>
<dbReference type="Gene3D" id="1.20.1090.10">
    <property type="entry name" value="Dehydroquinate synthase-like - alpha domain"/>
    <property type="match status" value="1"/>
</dbReference>
<evidence type="ECO:0000313" key="7">
    <source>
        <dbReference type="Proteomes" id="UP000305836"/>
    </source>
</evidence>
<evidence type="ECO:0000256" key="1">
    <source>
        <dbReference type="ARBA" id="ARBA00007358"/>
    </source>
</evidence>
<name>A0A4U3LQW0_9ACTN</name>
<dbReference type="InterPro" id="IPR039697">
    <property type="entry name" value="Alcohol_dehydrogenase_Fe"/>
</dbReference>
<dbReference type="GO" id="GO:0018506">
    <property type="term" value="F:maleylacetate reductase activity"/>
    <property type="evidence" value="ECO:0007669"/>
    <property type="project" value="InterPro"/>
</dbReference>
<feature type="domain" description="Fe-containing alcohol dehydrogenase-like C-terminal" evidence="5">
    <location>
        <begin position="176"/>
        <end position="388"/>
    </location>
</feature>
<dbReference type="Pfam" id="PF00465">
    <property type="entry name" value="Fe-ADH"/>
    <property type="match status" value="1"/>
</dbReference>
<keyword evidence="7" id="KW-1185">Reference proteome</keyword>
<dbReference type="GO" id="GO:0004022">
    <property type="term" value="F:alcohol dehydrogenase (NAD+) activity"/>
    <property type="evidence" value="ECO:0007669"/>
    <property type="project" value="TreeGrafter"/>
</dbReference>
<dbReference type="Pfam" id="PF25137">
    <property type="entry name" value="ADH_Fe_C"/>
    <property type="match status" value="1"/>
</dbReference>
<dbReference type="OrthoDB" id="3812122at2"/>
<accession>A0A4U3LQW0</accession>
<dbReference type="Proteomes" id="UP000305836">
    <property type="component" value="Unassembled WGS sequence"/>
</dbReference>
<gene>
    <name evidence="6" type="ORF">FDA38_23680</name>
</gene>
<sequence length="393" mass="40136">MPRPADPGRAESQAGFVHTFLPGRVVFGAGALDQVAGEVEGLGVRRALVVATKSARDAADVVEVELGDRFAGRIDGVAQHVPTAVAENARAKAREVDVDGVIAIGGGSAIGLAKAVALTGDVMIVAVPTTYAGSEMTPVWGETAGGSKTTGTDLRVLPRVVVYDPVLSQHLPKKVTAASVANAIAHCVEAVWTPRADPITEVTAVEGLRALADGLRQAMLEPTDLDARGNLLYGACLAGSAMATAGTGLHHKLCHLLGGTYNLPHAETHAAILPQVARVNAPAVPQSAARLEAALTTTHATTGNAGTSSTSTAEGSSAATTASTAVAGAGELASGLFDLFTAADVPTNLRELGLAEEQVEEAVKAFKPTDNPIPVTEDLVREILTRAWAGTRP</sequence>
<dbReference type="GO" id="GO:0046872">
    <property type="term" value="F:metal ion binding"/>
    <property type="evidence" value="ECO:0007669"/>
    <property type="project" value="InterPro"/>
</dbReference>
<comment type="similarity">
    <text evidence="1">Belongs to the iron-containing alcohol dehydrogenase family.</text>
</comment>
<feature type="domain" description="Alcohol dehydrogenase iron-type/glycerol dehydrogenase GldA" evidence="4">
    <location>
        <begin position="22"/>
        <end position="165"/>
    </location>
</feature>
<dbReference type="InterPro" id="IPR001670">
    <property type="entry name" value="ADH_Fe/GldA"/>
</dbReference>
<evidence type="ECO:0000313" key="6">
    <source>
        <dbReference type="EMBL" id="TKK78100.1"/>
    </source>
</evidence>
<dbReference type="CDD" id="cd08177">
    <property type="entry name" value="MAR"/>
    <property type="match status" value="1"/>
</dbReference>
<keyword evidence="3" id="KW-0520">NAD</keyword>
<comment type="caution">
    <text evidence="6">The sequence shown here is derived from an EMBL/GenBank/DDBJ whole genome shotgun (WGS) entry which is preliminary data.</text>
</comment>
<proteinExistence type="inferred from homology"/>
<organism evidence="6 7">
    <name type="scientific">Kribbella jiaozuonensis</name>
    <dbReference type="NCBI Taxonomy" id="2575441"/>
    <lineage>
        <taxon>Bacteria</taxon>
        <taxon>Bacillati</taxon>
        <taxon>Actinomycetota</taxon>
        <taxon>Actinomycetes</taxon>
        <taxon>Propionibacteriales</taxon>
        <taxon>Kribbellaceae</taxon>
        <taxon>Kribbella</taxon>
    </lineage>
</organism>
<dbReference type="PANTHER" id="PTHR11496">
    <property type="entry name" value="ALCOHOL DEHYDROGENASE"/>
    <property type="match status" value="1"/>
</dbReference>
<dbReference type="Gene3D" id="3.40.50.1970">
    <property type="match status" value="1"/>
</dbReference>
<dbReference type="EMBL" id="SZPZ01000003">
    <property type="protein sequence ID" value="TKK78100.1"/>
    <property type="molecule type" value="Genomic_DNA"/>
</dbReference>
<protein>
    <submittedName>
        <fullName evidence="6">Maleylacetate reductase</fullName>
    </submittedName>
</protein>
<evidence type="ECO:0000259" key="5">
    <source>
        <dbReference type="Pfam" id="PF25137"/>
    </source>
</evidence>
<dbReference type="SUPFAM" id="SSF56796">
    <property type="entry name" value="Dehydroquinate synthase-like"/>
    <property type="match status" value="1"/>
</dbReference>
<dbReference type="PANTHER" id="PTHR11496:SF102">
    <property type="entry name" value="ALCOHOL DEHYDROGENASE 4"/>
    <property type="match status" value="1"/>
</dbReference>
<keyword evidence="2" id="KW-0560">Oxidoreductase</keyword>